<dbReference type="Proteomes" id="UP000321379">
    <property type="component" value="Unassembled WGS sequence"/>
</dbReference>
<keyword evidence="4 6" id="KW-1133">Transmembrane helix</keyword>
<protein>
    <recommendedName>
        <fullName evidence="9">Hydrogenase</fullName>
    </recommendedName>
</protein>
<evidence type="ECO:0000256" key="2">
    <source>
        <dbReference type="ARBA" id="ARBA00022475"/>
    </source>
</evidence>
<keyword evidence="8" id="KW-1185">Reference proteome</keyword>
<keyword evidence="2" id="KW-1003">Cell membrane</keyword>
<proteinExistence type="predicted"/>
<feature type="transmembrane region" description="Helical" evidence="6">
    <location>
        <begin position="184"/>
        <end position="204"/>
    </location>
</feature>
<feature type="transmembrane region" description="Helical" evidence="6">
    <location>
        <begin position="33"/>
        <end position="53"/>
    </location>
</feature>
<evidence type="ECO:0000256" key="3">
    <source>
        <dbReference type="ARBA" id="ARBA00022692"/>
    </source>
</evidence>
<evidence type="ECO:0008006" key="9">
    <source>
        <dbReference type="Google" id="ProtNLM"/>
    </source>
</evidence>
<evidence type="ECO:0000256" key="5">
    <source>
        <dbReference type="ARBA" id="ARBA00023136"/>
    </source>
</evidence>
<accession>A0A5C8UNC8</accession>
<dbReference type="AlphaFoldDB" id="A0A5C8UNC8"/>
<dbReference type="RefSeq" id="WP_147784599.1">
    <property type="nucleotide sequence ID" value="NZ_VRMG01000010.1"/>
</dbReference>
<dbReference type="EMBL" id="VRMG01000010">
    <property type="protein sequence ID" value="TXN28929.1"/>
    <property type="molecule type" value="Genomic_DNA"/>
</dbReference>
<evidence type="ECO:0000313" key="8">
    <source>
        <dbReference type="Proteomes" id="UP000321379"/>
    </source>
</evidence>
<feature type="transmembrane region" description="Helical" evidence="6">
    <location>
        <begin position="158"/>
        <end position="178"/>
    </location>
</feature>
<evidence type="ECO:0000313" key="7">
    <source>
        <dbReference type="EMBL" id="TXN28929.1"/>
    </source>
</evidence>
<organism evidence="7 8">
    <name type="scientific">Lacisediminihabitans profunda</name>
    <dbReference type="NCBI Taxonomy" id="2594790"/>
    <lineage>
        <taxon>Bacteria</taxon>
        <taxon>Bacillati</taxon>
        <taxon>Actinomycetota</taxon>
        <taxon>Actinomycetes</taxon>
        <taxon>Micrococcales</taxon>
        <taxon>Microbacteriaceae</taxon>
        <taxon>Lacisediminihabitans</taxon>
    </lineage>
</organism>
<feature type="transmembrane region" description="Helical" evidence="6">
    <location>
        <begin position="101"/>
        <end position="126"/>
    </location>
</feature>
<name>A0A5C8UNC8_9MICO</name>
<feature type="transmembrane region" description="Helical" evidence="6">
    <location>
        <begin position="132"/>
        <end position="151"/>
    </location>
</feature>
<comment type="subcellular location">
    <subcellularLocation>
        <location evidence="1">Cell membrane</location>
        <topology evidence="1">Multi-pass membrane protein</topology>
    </subcellularLocation>
</comment>
<gene>
    <name evidence="7" type="ORF">FVP33_15510</name>
</gene>
<dbReference type="PANTHER" id="PTHR38601:SF1">
    <property type="entry name" value="HYDROGENASE-4 COMPONENT E"/>
    <property type="match status" value="1"/>
</dbReference>
<comment type="caution">
    <text evidence="7">The sequence shown here is derived from an EMBL/GenBank/DDBJ whole genome shotgun (WGS) entry which is preliminary data.</text>
</comment>
<dbReference type="InterPro" id="IPR038730">
    <property type="entry name" value="HyfE-like"/>
</dbReference>
<dbReference type="PANTHER" id="PTHR38601">
    <property type="entry name" value="HYDROGENASE-4 COMPONENT E"/>
    <property type="match status" value="1"/>
</dbReference>
<reference evidence="7 8" key="1">
    <citation type="submission" date="2019-08" db="EMBL/GenBank/DDBJ databases">
        <title>Bacterial whole genome sequence for Glaciihabitans sp. CHu50b-6-2.</title>
        <authorList>
            <person name="Jin L."/>
        </authorList>
    </citation>
    <scope>NUCLEOTIDE SEQUENCE [LARGE SCALE GENOMIC DNA]</scope>
    <source>
        <strain evidence="7 8">CHu50b-6-2</strain>
    </source>
</reference>
<evidence type="ECO:0000256" key="4">
    <source>
        <dbReference type="ARBA" id="ARBA00022989"/>
    </source>
</evidence>
<evidence type="ECO:0000256" key="6">
    <source>
        <dbReference type="SAM" id="Phobius"/>
    </source>
</evidence>
<keyword evidence="3 6" id="KW-0812">Transmembrane</keyword>
<sequence>MSNSVFSELIGLSAGALLLTSVLTVWHRSQRASIRALAVQGFALAALVAVVAVDRKDVELVPVFLLVLALKGLVLPWVLARRPGVVGTERVRIDIEDESPLLNPVATLVAAALLGMVAYAVTWPLVASSPSAAAHAAPVGVAMVLIGFLVLVTRRRAISQLVGFLALDNGIATVAFLISGGVPILLEFGASLDVLLVTLILQVFSRQMRATFGDTDVGRMRELRD</sequence>
<feature type="transmembrane region" description="Helical" evidence="6">
    <location>
        <begin position="59"/>
        <end position="80"/>
    </location>
</feature>
<keyword evidence="5 6" id="KW-0472">Membrane</keyword>
<feature type="transmembrane region" description="Helical" evidence="6">
    <location>
        <begin position="6"/>
        <end position="26"/>
    </location>
</feature>
<dbReference type="GO" id="GO:0005886">
    <property type="term" value="C:plasma membrane"/>
    <property type="evidence" value="ECO:0007669"/>
    <property type="project" value="UniProtKB-SubCell"/>
</dbReference>
<evidence type="ECO:0000256" key="1">
    <source>
        <dbReference type="ARBA" id="ARBA00004651"/>
    </source>
</evidence>